<dbReference type="SUPFAM" id="SSF53098">
    <property type="entry name" value="Ribonuclease H-like"/>
    <property type="match status" value="1"/>
</dbReference>
<sequence length="218" mass="24177">MEDGEAHADTPLGGVVPPKDIAPCDDVESAQFPSFVAFRKGPGFTVPGQPNDSMPDVLKRPIAWHDNWRRKGRTEDDENPSEFKEVVPLEDIAPCLGSTLESTVDPDVTAPETGEGDANPDEEKDDVYFTNDEYGHDLSIGDLRRSAFLNGTVLVGLHFSRVVPRFLSNFWKEVSTKISVQLLTSTAYHAQTDGQSERTNQTVEIALRYFVTSNLDRH</sequence>
<name>R7YVV4_CONA1</name>
<dbReference type="HOGENOM" id="CLU_1266817_0_0_1"/>
<feature type="region of interest" description="Disordered" evidence="1">
    <location>
        <begin position="38"/>
        <end position="58"/>
    </location>
</feature>
<feature type="region of interest" description="Disordered" evidence="1">
    <location>
        <begin position="1"/>
        <end position="22"/>
    </location>
</feature>
<gene>
    <name evidence="2" type="ORF">W97_05035</name>
</gene>
<dbReference type="InterPro" id="IPR012337">
    <property type="entry name" value="RNaseH-like_sf"/>
</dbReference>
<dbReference type="InterPro" id="IPR036397">
    <property type="entry name" value="RNaseH_sf"/>
</dbReference>
<dbReference type="AlphaFoldDB" id="R7YVV4"/>
<evidence type="ECO:0000313" key="3">
    <source>
        <dbReference type="Proteomes" id="UP000016924"/>
    </source>
</evidence>
<dbReference type="EMBL" id="JH767576">
    <property type="protein sequence ID" value="EON65796.1"/>
    <property type="molecule type" value="Genomic_DNA"/>
</dbReference>
<reference evidence="3" key="1">
    <citation type="submission" date="2012-06" db="EMBL/GenBank/DDBJ databases">
        <title>The genome sequence of Coniosporium apollinis CBS 100218.</title>
        <authorList>
            <consortium name="The Broad Institute Genome Sequencing Platform"/>
            <person name="Cuomo C."/>
            <person name="Gorbushina A."/>
            <person name="Noack S."/>
            <person name="Walker B."/>
            <person name="Young S.K."/>
            <person name="Zeng Q."/>
            <person name="Gargeya S."/>
            <person name="Fitzgerald M."/>
            <person name="Haas B."/>
            <person name="Abouelleil A."/>
            <person name="Alvarado L."/>
            <person name="Arachchi H.M."/>
            <person name="Berlin A.M."/>
            <person name="Chapman S.B."/>
            <person name="Goldberg J."/>
            <person name="Griggs A."/>
            <person name="Gujja S."/>
            <person name="Hansen M."/>
            <person name="Howarth C."/>
            <person name="Imamovic A."/>
            <person name="Larimer J."/>
            <person name="McCowan C."/>
            <person name="Montmayeur A."/>
            <person name="Murphy C."/>
            <person name="Neiman D."/>
            <person name="Pearson M."/>
            <person name="Priest M."/>
            <person name="Roberts A."/>
            <person name="Saif S."/>
            <person name="Shea T."/>
            <person name="Sisk P."/>
            <person name="Sykes S."/>
            <person name="Wortman J."/>
            <person name="Nusbaum C."/>
            <person name="Birren B."/>
        </authorList>
    </citation>
    <scope>NUCLEOTIDE SEQUENCE [LARGE SCALE GENOMIC DNA]</scope>
    <source>
        <strain evidence="3">CBS 100218</strain>
    </source>
</reference>
<accession>R7YVV4</accession>
<dbReference type="OrthoDB" id="3946086at2759"/>
<dbReference type="GeneID" id="19902346"/>
<dbReference type="GO" id="GO:0003676">
    <property type="term" value="F:nucleic acid binding"/>
    <property type="evidence" value="ECO:0007669"/>
    <property type="project" value="InterPro"/>
</dbReference>
<dbReference type="STRING" id="1168221.R7YVV4"/>
<dbReference type="Proteomes" id="UP000016924">
    <property type="component" value="Unassembled WGS sequence"/>
</dbReference>
<dbReference type="RefSeq" id="XP_007781113.1">
    <property type="nucleotide sequence ID" value="XM_007782923.1"/>
</dbReference>
<organism evidence="2 3">
    <name type="scientific">Coniosporium apollinis (strain CBS 100218)</name>
    <name type="common">Rock-inhabiting black yeast</name>
    <dbReference type="NCBI Taxonomy" id="1168221"/>
    <lineage>
        <taxon>Eukaryota</taxon>
        <taxon>Fungi</taxon>
        <taxon>Dikarya</taxon>
        <taxon>Ascomycota</taxon>
        <taxon>Pezizomycotina</taxon>
        <taxon>Dothideomycetes</taxon>
        <taxon>Dothideomycetes incertae sedis</taxon>
        <taxon>Coniosporium</taxon>
    </lineage>
</organism>
<dbReference type="Gene3D" id="3.30.420.10">
    <property type="entry name" value="Ribonuclease H-like superfamily/Ribonuclease H"/>
    <property type="match status" value="1"/>
</dbReference>
<evidence type="ECO:0000256" key="1">
    <source>
        <dbReference type="SAM" id="MobiDB-lite"/>
    </source>
</evidence>
<proteinExistence type="predicted"/>
<evidence type="ECO:0000313" key="2">
    <source>
        <dbReference type="EMBL" id="EON65796.1"/>
    </source>
</evidence>
<protein>
    <recommendedName>
        <fullName evidence="4">Integrase catalytic domain-containing protein</fullName>
    </recommendedName>
</protein>
<feature type="region of interest" description="Disordered" evidence="1">
    <location>
        <begin position="99"/>
        <end position="126"/>
    </location>
</feature>
<keyword evidence="3" id="KW-1185">Reference proteome</keyword>
<feature type="compositionally biased region" description="Acidic residues" evidence="1">
    <location>
        <begin position="114"/>
        <end position="125"/>
    </location>
</feature>
<evidence type="ECO:0008006" key="4">
    <source>
        <dbReference type="Google" id="ProtNLM"/>
    </source>
</evidence>